<sequence>MAGLTTFANGLLRDIKAVKNGINMPWSIGAVEGHVNRIKSIKRQMYGRACFDLLRKKVILSQTGSSIKGSLHIFREGYKVA</sequence>
<keyword evidence="2" id="KW-1185">Reference proteome</keyword>
<evidence type="ECO:0000313" key="2">
    <source>
        <dbReference type="Proteomes" id="UP000199440"/>
    </source>
</evidence>
<reference evidence="1 2" key="1">
    <citation type="submission" date="2016-10" db="EMBL/GenBank/DDBJ databases">
        <authorList>
            <person name="de Groot N.N."/>
        </authorList>
    </citation>
    <scope>NUCLEOTIDE SEQUENCE [LARGE SCALE GENOMIC DNA]</scope>
    <source>
        <strain evidence="1 2">DSM 19886</strain>
    </source>
</reference>
<proteinExistence type="predicted"/>
<gene>
    <name evidence="1" type="ORF">SAMN04488514_11266</name>
</gene>
<evidence type="ECO:0000313" key="1">
    <source>
        <dbReference type="EMBL" id="SDM65848.1"/>
    </source>
</evidence>
<dbReference type="InterPro" id="IPR047951">
    <property type="entry name" value="Transpos_ISL3"/>
</dbReference>
<dbReference type="PANTHER" id="PTHR33498">
    <property type="entry name" value="TRANSPOSASE FOR INSERTION SEQUENCE ELEMENT IS1557"/>
    <property type="match status" value="1"/>
</dbReference>
<accession>A0A1G9V146</accession>
<dbReference type="PANTHER" id="PTHR33498:SF1">
    <property type="entry name" value="TRANSPOSASE FOR INSERTION SEQUENCE ELEMENT IS1557"/>
    <property type="match status" value="1"/>
</dbReference>
<organism evidence="1 2">
    <name type="scientific">Kriegella aquimaris</name>
    <dbReference type="NCBI Taxonomy" id="192904"/>
    <lineage>
        <taxon>Bacteria</taxon>
        <taxon>Pseudomonadati</taxon>
        <taxon>Bacteroidota</taxon>
        <taxon>Flavobacteriia</taxon>
        <taxon>Flavobacteriales</taxon>
        <taxon>Flavobacteriaceae</taxon>
        <taxon>Kriegella</taxon>
    </lineage>
</organism>
<protein>
    <recommendedName>
        <fullName evidence="3">Transposase</fullName>
    </recommendedName>
</protein>
<dbReference type="AlphaFoldDB" id="A0A1G9V146"/>
<name>A0A1G9V146_9FLAO</name>
<evidence type="ECO:0008006" key="3">
    <source>
        <dbReference type="Google" id="ProtNLM"/>
    </source>
</evidence>
<dbReference type="EMBL" id="FNGV01000012">
    <property type="protein sequence ID" value="SDM65848.1"/>
    <property type="molecule type" value="Genomic_DNA"/>
</dbReference>
<dbReference type="Proteomes" id="UP000199440">
    <property type="component" value="Unassembled WGS sequence"/>
</dbReference>